<gene>
    <name evidence="1" type="ORF">BO95DRAFT_451218</name>
</gene>
<dbReference type="EMBL" id="KZ825325">
    <property type="protein sequence ID" value="RAH48202.1"/>
    <property type="molecule type" value="Genomic_DNA"/>
</dbReference>
<keyword evidence="2" id="KW-1185">Reference proteome</keyword>
<sequence length="514" mass="57660">MVTRKRDNLEYPGDFISSLTAYAVSMSLSIWMDNVDYEKDDIVTRYCSEGTRTTVMMLFPARKAAERCRDFIIIAIEAEAAKEGLAGNVKTIDLCLDSKSSVTQSIAIAKVSSSISAVILQEDLFPIAKQYWRFRRQDLKDSAIDHRRTSPEAEKNVNTGSRNVGLDDKHKAATESREDTHFLEEQFGRNLDLSFVVNARMVIRRRLAGTLLSVDDVYLYSCGMNAIFNTHRMLLAVRGPRESISFGFPYVDTLKVLQKFGPGCLFYGHGSLNELNDLEARLQAGERHLALFCEFPGNQMLKSYDLQRMRQLLHKYDFAVVVDETIGNLVNVQLLARAEVVVNSLTKIFSGDCNVMGGSAILNSESRYYLPLKWSFEAGDNIYWVEDVLFMERNSRDFVARIRIINDNAEAICQVLQAHPLVKDFAVVHVSPEEHTVASFDRIETAKGPSLGTKFTLTSPYVLLAYYRELEWAAGFGVPADLLRVSVGVEIVEDLKARFAFALEAAEAIGSGTV</sequence>
<reference evidence="1" key="1">
    <citation type="submission" date="2018-02" db="EMBL/GenBank/DDBJ databases">
        <title>The genomes of Aspergillus section Nigri reveals drivers in fungal speciation.</title>
        <authorList>
            <consortium name="DOE Joint Genome Institute"/>
            <person name="Vesth T.C."/>
            <person name="Nybo J."/>
            <person name="Theobald S."/>
            <person name="Brandl J."/>
            <person name="Frisvad J.C."/>
            <person name="Nielsen K.F."/>
            <person name="Lyhne E.K."/>
            <person name="Kogle M.E."/>
            <person name="Kuo A."/>
            <person name="Riley R."/>
            <person name="Clum A."/>
            <person name="Nolan M."/>
            <person name="Lipzen A."/>
            <person name="Salamov A."/>
            <person name="Henrissat B."/>
            <person name="Wiebenga A."/>
            <person name="De vries R.P."/>
            <person name="Grigoriev I.V."/>
            <person name="Mortensen U.H."/>
            <person name="Andersen M.R."/>
            <person name="Baker S.E."/>
        </authorList>
    </citation>
    <scope>NUCLEOTIDE SEQUENCE</scope>
    <source>
        <strain evidence="1">CBS 621.78</strain>
    </source>
</reference>
<accession>A0ACD1GG89</accession>
<proteinExistence type="predicted"/>
<evidence type="ECO:0000313" key="2">
    <source>
        <dbReference type="Proteomes" id="UP000249057"/>
    </source>
</evidence>
<protein>
    <submittedName>
        <fullName evidence="1">PLP-dependent transferase</fullName>
    </submittedName>
</protein>
<dbReference type="Proteomes" id="UP000249057">
    <property type="component" value="Unassembled WGS sequence"/>
</dbReference>
<keyword evidence="1" id="KW-0808">Transferase</keyword>
<name>A0ACD1GG89_9EURO</name>
<organism evidence="1 2">
    <name type="scientific">Aspergillus brunneoviolaceus CBS 621.78</name>
    <dbReference type="NCBI Taxonomy" id="1450534"/>
    <lineage>
        <taxon>Eukaryota</taxon>
        <taxon>Fungi</taxon>
        <taxon>Dikarya</taxon>
        <taxon>Ascomycota</taxon>
        <taxon>Pezizomycotina</taxon>
        <taxon>Eurotiomycetes</taxon>
        <taxon>Eurotiomycetidae</taxon>
        <taxon>Eurotiales</taxon>
        <taxon>Aspergillaceae</taxon>
        <taxon>Aspergillus</taxon>
        <taxon>Aspergillus subgen. Circumdati</taxon>
    </lineage>
</organism>
<evidence type="ECO:0000313" key="1">
    <source>
        <dbReference type="EMBL" id="RAH48202.1"/>
    </source>
</evidence>